<dbReference type="Pfam" id="PF00170">
    <property type="entry name" value="bZIP_1"/>
    <property type="match status" value="1"/>
</dbReference>
<keyword evidence="3" id="KW-0539">Nucleus</keyword>
<dbReference type="SUPFAM" id="SSF57959">
    <property type="entry name" value="Leucine zipper domain"/>
    <property type="match status" value="1"/>
</dbReference>
<dbReference type="GO" id="GO:0001228">
    <property type="term" value="F:DNA-binding transcription activator activity, RNA polymerase II-specific"/>
    <property type="evidence" value="ECO:0007669"/>
    <property type="project" value="TreeGrafter"/>
</dbReference>
<evidence type="ECO:0000259" key="5">
    <source>
        <dbReference type="PROSITE" id="PS50217"/>
    </source>
</evidence>
<feature type="region of interest" description="Disordered" evidence="4">
    <location>
        <begin position="195"/>
        <end position="257"/>
    </location>
</feature>
<dbReference type="EMBL" id="ML991861">
    <property type="protein sequence ID" value="KAF2229530.1"/>
    <property type="molecule type" value="Genomic_DNA"/>
</dbReference>
<dbReference type="InterPro" id="IPR013910">
    <property type="entry name" value="TF_PAP1"/>
</dbReference>
<evidence type="ECO:0000313" key="7">
    <source>
        <dbReference type="Proteomes" id="UP000800092"/>
    </source>
</evidence>
<dbReference type="InterPro" id="IPR050936">
    <property type="entry name" value="AP-1-like"/>
</dbReference>
<dbReference type="PANTHER" id="PTHR40621:SF8">
    <property type="entry name" value="AP-1-LIKE TRANSCRIPTION FACTOR YAP3"/>
    <property type="match status" value="1"/>
</dbReference>
<dbReference type="SMART" id="SM00338">
    <property type="entry name" value="BRLZ"/>
    <property type="match status" value="1"/>
</dbReference>
<dbReference type="PANTHER" id="PTHR40621">
    <property type="entry name" value="TRANSCRIPTION FACTOR KAPC-RELATED"/>
    <property type="match status" value="1"/>
</dbReference>
<evidence type="ECO:0000256" key="3">
    <source>
        <dbReference type="ARBA" id="ARBA00023242"/>
    </source>
</evidence>
<feature type="region of interest" description="Disordered" evidence="4">
    <location>
        <begin position="97"/>
        <end position="151"/>
    </location>
</feature>
<dbReference type="GO" id="GO:0090575">
    <property type="term" value="C:RNA polymerase II transcription regulator complex"/>
    <property type="evidence" value="ECO:0007669"/>
    <property type="project" value="TreeGrafter"/>
</dbReference>
<name>A0A6A6GVJ4_VIRVR</name>
<dbReference type="AlphaFoldDB" id="A0A6A6GVJ4"/>
<sequence>MDYAYFPGAPPPPSYAGHYMNMTPFQPGLGNEESNGSSPDHMDHPNFLPYDTSFSGFEASPMIPPNSGSPQQSHMSMGHVGSVDSGVGLEVDMDGSQQAINPATGQPLQHGSGVRGSSEEKELANLTPAQSRRKAQNRAAQRAFRERKERHVRDLEAKLTALESQSHSLQSDNERLKLALQRAETENEILRATSATNPLSLSLPGSPKEDADGLLNGSGEGGKSGGKAIEKMLETGEARLGPSSWRPKKIDIPVTLPDKGTPGPYLATTAKSSAQPLSNPLLNRRFVTSMDATKNSGSRSKTLLPAAATWDLILSHPLFQQGLIDIGDVCERLRSMAKCDGQGPAFEEADVIRVVEGARRGGGDELI</sequence>
<evidence type="ECO:0000256" key="1">
    <source>
        <dbReference type="ARBA" id="ARBA00004123"/>
    </source>
</evidence>
<reference evidence="6" key="1">
    <citation type="journal article" date="2020" name="Stud. Mycol.">
        <title>101 Dothideomycetes genomes: a test case for predicting lifestyles and emergence of pathogens.</title>
        <authorList>
            <person name="Haridas S."/>
            <person name="Albert R."/>
            <person name="Binder M."/>
            <person name="Bloem J."/>
            <person name="Labutti K."/>
            <person name="Salamov A."/>
            <person name="Andreopoulos B."/>
            <person name="Baker S."/>
            <person name="Barry K."/>
            <person name="Bills G."/>
            <person name="Bluhm B."/>
            <person name="Cannon C."/>
            <person name="Castanera R."/>
            <person name="Culley D."/>
            <person name="Daum C."/>
            <person name="Ezra D."/>
            <person name="Gonzalez J."/>
            <person name="Henrissat B."/>
            <person name="Kuo A."/>
            <person name="Liang C."/>
            <person name="Lipzen A."/>
            <person name="Lutzoni F."/>
            <person name="Magnuson J."/>
            <person name="Mondo S."/>
            <person name="Nolan M."/>
            <person name="Ohm R."/>
            <person name="Pangilinan J."/>
            <person name="Park H.-J."/>
            <person name="Ramirez L."/>
            <person name="Alfaro M."/>
            <person name="Sun H."/>
            <person name="Tritt A."/>
            <person name="Yoshinaga Y."/>
            <person name="Zwiers L.-H."/>
            <person name="Turgeon B."/>
            <person name="Goodwin S."/>
            <person name="Spatafora J."/>
            <person name="Crous P."/>
            <person name="Grigoriev I."/>
        </authorList>
    </citation>
    <scope>NUCLEOTIDE SEQUENCE</scope>
    <source>
        <strain evidence="6">Tuck. ex Michener</strain>
    </source>
</reference>
<accession>A0A6A6GVJ4</accession>
<proteinExistence type="predicted"/>
<feature type="compositionally biased region" description="Basic and acidic residues" evidence="4">
    <location>
        <begin position="228"/>
        <end position="237"/>
    </location>
</feature>
<evidence type="ECO:0000256" key="4">
    <source>
        <dbReference type="SAM" id="MobiDB-lite"/>
    </source>
</evidence>
<feature type="compositionally biased region" description="Gly residues" evidence="4">
    <location>
        <begin position="216"/>
        <end position="225"/>
    </location>
</feature>
<feature type="region of interest" description="Disordered" evidence="4">
    <location>
        <begin position="25"/>
        <end position="79"/>
    </location>
</feature>
<feature type="domain" description="BZIP" evidence="5">
    <location>
        <begin position="127"/>
        <end position="190"/>
    </location>
</feature>
<dbReference type="PROSITE" id="PS50217">
    <property type="entry name" value="BZIP"/>
    <property type="match status" value="1"/>
</dbReference>
<dbReference type="Proteomes" id="UP000800092">
    <property type="component" value="Unassembled WGS sequence"/>
</dbReference>
<comment type="subcellular location">
    <subcellularLocation>
        <location evidence="2">Cytoplasm</location>
    </subcellularLocation>
    <subcellularLocation>
        <location evidence="1">Nucleus</location>
    </subcellularLocation>
</comment>
<dbReference type="InterPro" id="IPR046347">
    <property type="entry name" value="bZIP_sf"/>
</dbReference>
<dbReference type="Pfam" id="PF08601">
    <property type="entry name" value="PAP1"/>
    <property type="match status" value="1"/>
</dbReference>
<dbReference type="PROSITE" id="PS00036">
    <property type="entry name" value="BZIP_BASIC"/>
    <property type="match status" value="1"/>
</dbReference>
<protein>
    <recommendedName>
        <fullName evidence="5">BZIP domain-containing protein</fullName>
    </recommendedName>
</protein>
<dbReference type="GO" id="GO:0000976">
    <property type="term" value="F:transcription cis-regulatory region binding"/>
    <property type="evidence" value="ECO:0007669"/>
    <property type="project" value="InterPro"/>
</dbReference>
<keyword evidence="7" id="KW-1185">Reference proteome</keyword>
<dbReference type="Gene3D" id="1.10.238.100">
    <property type="entry name" value="YAP1 redox domain. Chain B"/>
    <property type="match status" value="1"/>
</dbReference>
<evidence type="ECO:0000313" key="6">
    <source>
        <dbReference type="EMBL" id="KAF2229530.1"/>
    </source>
</evidence>
<dbReference type="OrthoDB" id="4940293at2759"/>
<dbReference type="Gene3D" id="1.20.5.170">
    <property type="match status" value="1"/>
</dbReference>
<feature type="compositionally biased region" description="Polar residues" evidence="4">
    <location>
        <begin position="66"/>
        <end position="75"/>
    </location>
</feature>
<dbReference type="GO" id="GO:0005737">
    <property type="term" value="C:cytoplasm"/>
    <property type="evidence" value="ECO:0007669"/>
    <property type="project" value="UniProtKB-SubCell"/>
</dbReference>
<feature type="compositionally biased region" description="Polar residues" evidence="4">
    <location>
        <begin position="97"/>
        <end position="109"/>
    </location>
</feature>
<organism evidence="6 7">
    <name type="scientific">Viridothelium virens</name>
    <name type="common">Speckled blister lichen</name>
    <name type="synonym">Trypethelium virens</name>
    <dbReference type="NCBI Taxonomy" id="1048519"/>
    <lineage>
        <taxon>Eukaryota</taxon>
        <taxon>Fungi</taxon>
        <taxon>Dikarya</taxon>
        <taxon>Ascomycota</taxon>
        <taxon>Pezizomycotina</taxon>
        <taxon>Dothideomycetes</taxon>
        <taxon>Dothideomycetes incertae sedis</taxon>
        <taxon>Trypetheliales</taxon>
        <taxon>Trypetheliaceae</taxon>
        <taxon>Viridothelium</taxon>
    </lineage>
</organism>
<dbReference type="CDD" id="cd14688">
    <property type="entry name" value="bZIP_YAP"/>
    <property type="match status" value="1"/>
</dbReference>
<evidence type="ECO:0000256" key="2">
    <source>
        <dbReference type="ARBA" id="ARBA00004496"/>
    </source>
</evidence>
<dbReference type="GO" id="GO:0033554">
    <property type="term" value="P:cellular response to stress"/>
    <property type="evidence" value="ECO:0007669"/>
    <property type="project" value="UniProtKB-ARBA"/>
</dbReference>
<dbReference type="SUPFAM" id="SSF111430">
    <property type="entry name" value="YAP1 redox domain"/>
    <property type="match status" value="1"/>
</dbReference>
<dbReference type="InterPro" id="IPR004827">
    <property type="entry name" value="bZIP"/>
</dbReference>
<dbReference type="InterPro" id="IPR023167">
    <property type="entry name" value="Yap1_redox_dom_sf"/>
</dbReference>
<gene>
    <name evidence="6" type="ORF">EV356DRAFT_537168</name>
</gene>